<dbReference type="HOGENOM" id="CLU_1403607_0_0_1"/>
<dbReference type="PANTHER" id="PTHR21593">
    <property type="entry name" value="PRION-LIKE- Q/N-RICH -DOMAIN-BEARING PROTEIN PROTEIN"/>
    <property type="match status" value="1"/>
</dbReference>
<dbReference type="EMBL" id="BX284604">
    <property type="protein sequence ID" value="CAB05132.1"/>
    <property type="molecule type" value="Genomic_DNA"/>
</dbReference>
<dbReference type="InterPro" id="IPR003677">
    <property type="entry name" value="ANIS5_cation-bd"/>
</dbReference>
<dbReference type="STRING" id="6239.C32H11.5.2"/>
<dbReference type="PaxDb" id="6239-C32H11.5"/>
<evidence type="ECO:0000313" key="4">
    <source>
        <dbReference type="Proteomes" id="UP000001940"/>
    </source>
</evidence>
<dbReference type="GeneID" id="183129"/>
<dbReference type="CTD" id="183129"/>
<evidence type="ECO:0000313" key="3">
    <source>
        <dbReference type="EMBL" id="CAB05132.1"/>
    </source>
</evidence>
<dbReference type="PANTHER" id="PTHR21593:SF13">
    <property type="entry name" value="SXP_RAL-2 FAMILY PROTEIN ANI S 5-LIKE CATION-BINDING DOMAIN-CONTAINING PROTEIN"/>
    <property type="match status" value="1"/>
</dbReference>
<feature type="signal peptide" evidence="1">
    <location>
        <begin position="1"/>
        <end position="17"/>
    </location>
</feature>
<dbReference type="OrthoDB" id="5809447at2759"/>
<dbReference type="Pfam" id="PF02520">
    <property type="entry name" value="ANIS5_cation-bd"/>
    <property type="match status" value="1"/>
</dbReference>
<dbReference type="AGR" id="WB:WBGene00007868"/>
<sequence length="194" mass="22168">MLFYLISAIIFTTVAFAAPTPAPTLTVAEEMEAIFQNLTEEAQNDYFQILFDHTLTLAELDQKWDEWAEKHGIADKWAVYTSKWQARKEKFNETTVSVIERLPSTYKMLSEITANRNQTLSQVETALEELKEKFNLEVQLILILSKTLILNEEIVLGGGPIEVGNEVTGNSFRRMRDFKNKNRDVKSLLIPGPL</sequence>
<evidence type="ECO:0000313" key="5">
    <source>
        <dbReference type="WormBase" id="C32H11.5"/>
    </source>
</evidence>
<dbReference type="DIP" id="DIP-26121N"/>
<gene>
    <name evidence="3 5" type="primary">srlf-4</name>
    <name evidence="5" type="ORF">C32H11.5</name>
    <name evidence="3" type="ORF">CELE_C32H11.5</name>
</gene>
<comment type="interaction">
    <interactant intactId="EBI-316451">
        <id>Q9XUH6</id>
    </interactant>
    <interactant intactId="EBI-312019">
        <id>Q21746</id>
        <label>sgt-1</label>
    </interactant>
    <organismsDiffer>false</organismsDiffer>
    <experiments>3</experiments>
</comment>
<dbReference type="KEGG" id="cel:CELE_C32H11.5"/>
<dbReference type="UCSC" id="C32H11.5">
    <property type="organism name" value="c. elegans"/>
</dbReference>
<evidence type="ECO:0000259" key="2">
    <source>
        <dbReference type="Pfam" id="PF02520"/>
    </source>
</evidence>
<dbReference type="SMR" id="Q9XUH6"/>
<dbReference type="RefSeq" id="NP_502467.1">
    <property type="nucleotide sequence ID" value="NM_070066.6"/>
</dbReference>
<dbReference type="AlphaFoldDB" id="Q9XUH6"/>
<feature type="chain" id="PRO_5004337728" evidence="1">
    <location>
        <begin position="18"/>
        <end position="194"/>
    </location>
</feature>
<feature type="domain" description="SXP/RAL-2 family protein Ani s 5-like cation-binding" evidence="2">
    <location>
        <begin position="41"/>
        <end position="147"/>
    </location>
</feature>
<dbReference type="Proteomes" id="UP000001940">
    <property type="component" value="Chromosome IV"/>
</dbReference>
<accession>Q9XUH6</accession>
<reference evidence="3 4" key="1">
    <citation type="journal article" date="1998" name="Science">
        <title>Genome sequence of the nematode C. elegans: a platform for investigating biology.</title>
        <authorList>
            <consortium name="The C. elegans sequencing consortium"/>
            <person name="Sulson J.E."/>
            <person name="Waterston R."/>
        </authorList>
    </citation>
    <scope>NUCLEOTIDE SEQUENCE [LARGE SCALE GENOMIC DNA]</scope>
    <source>
        <strain evidence="3 4">Bristol N2</strain>
    </source>
</reference>
<dbReference type="WormBase" id="C32H11.5">
    <property type="protein sequence ID" value="CE19712"/>
    <property type="gene ID" value="WBGene00007868"/>
    <property type="gene designation" value="srlf-4"/>
</dbReference>
<organism evidence="3 4">
    <name type="scientific">Caenorhabditis elegans</name>
    <dbReference type="NCBI Taxonomy" id="6239"/>
    <lineage>
        <taxon>Eukaryota</taxon>
        <taxon>Metazoa</taxon>
        <taxon>Ecdysozoa</taxon>
        <taxon>Nematoda</taxon>
        <taxon>Chromadorea</taxon>
        <taxon>Rhabditida</taxon>
        <taxon>Rhabditina</taxon>
        <taxon>Rhabditomorpha</taxon>
        <taxon>Rhabditoidea</taxon>
        <taxon>Rhabditidae</taxon>
        <taxon>Peloderinae</taxon>
        <taxon>Caenorhabditis</taxon>
    </lineage>
</organism>
<keyword evidence="4" id="KW-1185">Reference proteome</keyword>
<dbReference type="OMA" id="MEAIFQN"/>
<evidence type="ECO:0000256" key="1">
    <source>
        <dbReference type="SAM" id="SignalP"/>
    </source>
</evidence>
<dbReference type="InterPro" id="IPR052823">
    <property type="entry name" value="SXP/RAL-2_related"/>
</dbReference>
<protein>
    <submittedName>
        <fullName evidence="3">SXP/RAL-2 family protein Ani s 5-like cation-binding domain-containing protein</fullName>
    </submittedName>
</protein>
<dbReference type="InParanoid" id="Q9XUH6"/>
<keyword evidence="1" id="KW-0732">Signal</keyword>
<dbReference type="PhylomeDB" id="Q9XUH6"/>
<dbReference type="PIR" id="T19641">
    <property type="entry name" value="T19641"/>
</dbReference>
<name>Q9XUH6_CAEEL</name>
<dbReference type="IntAct" id="Q9XUH6">
    <property type="interactions" value="1"/>
</dbReference>
<dbReference type="PeptideAtlas" id="Q9XUH6"/>
<dbReference type="Bgee" id="WBGene00007868">
    <property type="expression patterns" value="Expressed in pharyngeal muscle cell (C elegans) and 3 other cell types or tissues"/>
</dbReference>
<proteinExistence type="evidence at protein level"/>
<dbReference type="FunCoup" id="Q9XUH6">
    <property type="interactions" value="7"/>
</dbReference>
<dbReference type="eggNOG" id="ENOG502R77I">
    <property type="taxonomic scope" value="Eukaryota"/>
</dbReference>